<feature type="region of interest" description="Disordered" evidence="1">
    <location>
        <begin position="1"/>
        <end position="49"/>
    </location>
</feature>
<comment type="caution">
    <text evidence="2">The sequence shown here is derived from an EMBL/GenBank/DDBJ whole genome shotgun (WGS) entry which is preliminary data.</text>
</comment>
<dbReference type="OrthoDB" id="2355621at2759"/>
<protein>
    <submittedName>
        <fullName evidence="2">Uncharacterized protein</fullName>
    </submittedName>
</protein>
<accession>A0A8H7RW48</accession>
<dbReference type="EMBL" id="JAEPRB010000309">
    <property type="protein sequence ID" value="KAG2217302.1"/>
    <property type="molecule type" value="Genomic_DNA"/>
</dbReference>
<dbReference type="AlphaFoldDB" id="A0A8H7RW48"/>
<evidence type="ECO:0000313" key="2">
    <source>
        <dbReference type="EMBL" id="KAG2217302.1"/>
    </source>
</evidence>
<sequence length="79" mass="8886">MFSFTRSKNKKVKSEINNSSPKKITKRREQNKNRPIASSKFLKDPMRNSNIPDVLGQFIDPMGGRATYTQGIDPTNTGA</sequence>
<organism evidence="2 3">
    <name type="scientific">Circinella minor</name>
    <dbReference type="NCBI Taxonomy" id="1195481"/>
    <lineage>
        <taxon>Eukaryota</taxon>
        <taxon>Fungi</taxon>
        <taxon>Fungi incertae sedis</taxon>
        <taxon>Mucoromycota</taxon>
        <taxon>Mucoromycotina</taxon>
        <taxon>Mucoromycetes</taxon>
        <taxon>Mucorales</taxon>
        <taxon>Lichtheimiaceae</taxon>
        <taxon>Circinella</taxon>
    </lineage>
</organism>
<evidence type="ECO:0000256" key="1">
    <source>
        <dbReference type="SAM" id="MobiDB-lite"/>
    </source>
</evidence>
<dbReference type="Proteomes" id="UP000646827">
    <property type="component" value="Unassembled WGS sequence"/>
</dbReference>
<evidence type="ECO:0000313" key="3">
    <source>
        <dbReference type="Proteomes" id="UP000646827"/>
    </source>
</evidence>
<reference evidence="2 3" key="1">
    <citation type="submission" date="2020-12" db="EMBL/GenBank/DDBJ databases">
        <title>Metabolic potential, ecology and presence of endohyphal bacteria is reflected in genomic diversity of Mucoromycotina.</title>
        <authorList>
            <person name="Muszewska A."/>
            <person name="Okrasinska A."/>
            <person name="Steczkiewicz K."/>
            <person name="Drgas O."/>
            <person name="Orlowska M."/>
            <person name="Perlinska-Lenart U."/>
            <person name="Aleksandrzak-Piekarczyk T."/>
            <person name="Szatraj K."/>
            <person name="Zielenkiewicz U."/>
            <person name="Pilsyk S."/>
            <person name="Malc E."/>
            <person name="Mieczkowski P."/>
            <person name="Kruszewska J.S."/>
            <person name="Biernat P."/>
            <person name="Pawlowska J."/>
        </authorList>
    </citation>
    <scope>NUCLEOTIDE SEQUENCE [LARGE SCALE GENOMIC DNA]</scope>
    <source>
        <strain evidence="2 3">CBS 142.35</strain>
    </source>
</reference>
<gene>
    <name evidence="2" type="ORF">INT45_012998</name>
</gene>
<keyword evidence="3" id="KW-1185">Reference proteome</keyword>
<proteinExistence type="predicted"/>
<name>A0A8H7RW48_9FUNG</name>